<dbReference type="EMBL" id="JAMKFB020000011">
    <property type="protein sequence ID" value="KAL0181413.1"/>
    <property type="molecule type" value="Genomic_DNA"/>
</dbReference>
<dbReference type="Proteomes" id="UP001529510">
    <property type="component" value="Unassembled WGS sequence"/>
</dbReference>
<dbReference type="PANTHER" id="PTHR23080:SF133">
    <property type="entry name" value="SI:CH211-262I1.5-RELATED"/>
    <property type="match status" value="1"/>
</dbReference>
<evidence type="ECO:0000259" key="1">
    <source>
        <dbReference type="Pfam" id="PF13613"/>
    </source>
</evidence>
<gene>
    <name evidence="2" type="ORF">M9458_023819</name>
</gene>
<keyword evidence="3" id="KW-1185">Reference proteome</keyword>
<sequence length="80" mass="9341">PIDEFFLFLVHLSVGLTERDLAHRFNIHQSAVSRIITTWAKFLHAILGSVRIWMSEEAEFQDFPDTHVMIDCIELRCQTP</sequence>
<feature type="non-terminal residue" evidence="2">
    <location>
        <position position="80"/>
    </location>
</feature>
<reference evidence="2 3" key="1">
    <citation type="submission" date="2024-05" db="EMBL/GenBank/DDBJ databases">
        <title>Genome sequencing and assembly of Indian major carp, Cirrhinus mrigala (Hamilton, 1822).</title>
        <authorList>
            <person name="Mohindra V."/>
            <person name="Chowdhury L.M."/>
            <person name="Lal K."/>
            <person name="Jena J.K."/>
        </authorList>
    </citation>
    <scope>NUCLEOTIDE SEQUENCE [LARGE SCALE GENOMIC DNA]</scope>
    <source>
        <strain evidence="2">CM1030</strain>
        <tissue evidence="2">Blood</tissue>
    </source>
</reference>
<evidence type="ECO:0000313" key="2">
    <source>
        <dbReference type="EMBL" id="KAL0181413.1"/>
    </source>
</evidence>
<comment type="caution">
    <text evidence="2">The sequence shown here is derived from an EMBL/GenBank/DDBJ whole genome shotgun (WGS) entry which is preliminary data.</text>
</comment>
<feature type="non-terminal residue" evidence="2">
    <location>
        <position position="1"/>
    </location>
</feature>
<evidence type="ECO:0000313" key="3">
    <source>
        <dbReference type="Proteomes" id="UP001529510"/>
    </source>
</evidence>
<feature type="domain" description="Transposase Helix-turn-helix" evidence="1">
    <location>
        <begin position="3"/>
        <end position="47"/>
    </location>
</feature>
<proteinExistence type="predicted"/>
<organism evidence="2 3">
    <name type="scientific">Cirrhinus mrigala</name>
    <name type="common">Mrigala</name>
    <dbReference type="NCBI Taxonomy" id="683832"/>
    <lineage>
        <taxon>Eukaryota</taxon>
        <taxon>Metazoa</taxon>
        <taxon>Chordata</taxon>
        <taxon>Craniata</taxon>
        <taxon>Vertebrata</taxon>
        <taxon>Euteleostomi</taxon>
        <taxon>Actinopterygii</taxon>
        <taxon>Neopterygii</taxon>
        <taxon>Teleostei</taxon>
        <taxon>Ostariophysi</taxon>
        <taxon>Cypriniformes</taxon>
        <taxon>Cyprinidae</taxon>
        <taxon>Labeoninae</taxon>
        <taxon>Labeonini</taxon>
        <taxon>Cirrhinus</taxon>
    </lineage>
</organism>
<protein>
    <recommendedName>
        <fullName evidence="1">Transposase Helix-turn-helix domain-containing protein</fullName>
    </recommendedName>
</protein>
<accession>A0ABD0Q6X4</accession>
<dbReference type="AlphaFoldDB" id="A0ABD0Q6X4"/>
<name>A0ABD0Q6X4_CIRMR</name>
<dbReference type="Pfam" id="PF13613">
    <property type="entry name" value="HTH_Tnp_4"/>
    <property type="match status" value="1"/>
</dbReference>
<dbReference type="PANTHER" id="PTHR23080">
    <property type="entry name" value="THAP DOMAIN PROTEIN"/>
    <property type="match status" value="1"/>
</dbReference>
<dbReference type="InterPro" id="IPR027805">
    <property type="entry name" value="Transposase_HTH_dom"/>
</dbReference>